<keyword evidence="3" id="KW-1185">Reference proteome</keyword>
<organism evidence="2 3">
    <name type="scientific">Genlisea aurea</name>
    <dbReference type="NCBI Taxonomy" id="192259"/>
    <lineage>
        <taxon>Eukaryota</taxon>
        <taxon>Viridiplantae</taxon>
        <taxon>Streptophyta</taxon>
        <taxon>Embryophyta</taxon>
        <taxon>Tracheophyta</taxon>
        <taxon>Spermatophyta</taxon>
        <taxon>Magnoliopsida</taxon>
        <taxon>eudicotyledons</taxon>
        <taxon>Gunneridae</taxon>
        <taxon>Pentapetalae</taxon>
        <taxon>asterids</taxon>
        <taxon>lamiids</taxon>
        <taxon>Lamiales</taxon>
        <taxon>Lentibulariaceae</taxon>
        <taxon>Genlisea</taxon>
    </lineage>
</organism>
<proteinExistence type="predicted"/>
<dbReference type="EMBL" id="AUSU01007032">
    <property type="protein sequence ID" value="EPS61175.1"/>
    <property type="molecule type" value="Genomic_DNA"/>
</dbReference>
<name>S8C2Y5_9LAMI</name>
<feature type="domain" description="FBD" evidence="1">
    <location>
        <begin position="50"/>
        <end position="119"/>
    </location>
</feature>
<dbReference type="Pfam" id="PF08387">
    <property type="entry name" value="FBD"/>
    <property type="match status" value="1"/>
</dbReference>
<dbReference type="InterPro" id="IPR006566">
    <property type="entry name" value="FBD"/>
</dbReference>
<evidence type="ECO:0000259" key="1">
    <source>
        <dbReference type="SMART" id="SM00579"/>
    </source>
</evidence>
<comment type="caution">
    <text evidence="2">The sequence shown here is derived from an EMBL/GenBank/DDBJ whole genome shotgun (WGS) entry which is preliminary data.</text>
</comment>
<evidence type="ECO:0000313" key="2">
    <source>
        <dbReference type="EMBL" id="EPS61175.1"/>
    </source>
</evidence>
<dbReference type="OrthoDB" id="612216at2759"/>
<accession>S8C2Y5</accession>
<sequence length="128" mass="14234">MEICYGPTNASAEALTFLLQSSPAIETLMIRSCGTWSSAGSWNWDLASVESCLHHLKNLYLYGFAGAADDVDFLRFVLKHAIVLESVNLRSKEIDVDENARNVVRGFRRASPKCVVRLQALNVPSLYL</sequence>
<dbReference type="Proteomes" id="UP000015453">
    <property type="component" value="Unassembled WGS sequence"/>
</dbReference>
<gene>
    <name evidence="2" type="ORF">M569_13623</name>
</gene>
<dbReference type="AlphaFoldDB" id="S8C2Y5"/>
<reference evidence="2 3" key="1">
    <citation type="journal article" date="2013" name="BMC Genomics">
        <title>The miniature genome of a carnivorous plant Genlisea aurea contains a low number of genes and short non-coding sequences.</title>
        <authorList>
            <person name="Leushkin E.V."/>
            <person name="Sutormin R.A."/>
            <person name="Nabieva E.R."/>
            <person name="Penin A.A."/>
            <person name="Kondrashov A.S."/>
            <person name="Logacheva M.D."/>
        </authorList>
    </citation>
    <scope>NUCLEOTIDE SEQUENCE [LARGE SCALE GENOMIC DNA]</scope>
</reference>
<evidence type="ECO:0000313" key="3">
    <source>
        <dbReference type="Proteomes" id="UP000015453"/>
    </source>
</evidence>
<dbReference type="SMART" id="SM00579">
    <property type="entry name" value="FBD"/>
    <property type="match status" value="1"/>
</dbReference>
<protein>
    <recommendedName>
        <fullName evidence="1">FBD domain-containing protein</fullName>
    </recommendedName>
</protein>